<evidence type="ECO:0000256" key="1">
    <source>
        <dbReference type="ARBA" id="ARBA00022741"/>
    </source>
</evidence>
<sequence length="310" mass="34839">MIHEISSVLPHSIRQVLKQMDRTVFSTIEEIRLRMNKPLEVISAGLPYYPRQQDRVYVVSADDAKFVMNQLSQYSIYAFEEELRRGFITITGGHRVGLAGKVILEKGSVKTLRDISSFNIRVARQAIGSAEPLLSKLYQGRWCNTILIGPPQTGKTTLLRDLARIISQGIEKRHIPALKVGIVDERSEIAASLRGVPQLELGARVDVLDGCPKAEGMMMLIRSMSPDVLIVDEIGREEDVIAVQEALHAGVKVMTTAHGYSMEDVEKRPTLKPLFEMSAFERCIELTRTQKPGEIKRIRNQYKKDLVSVT</sequence>
<evidence type="ECO:0000259" key="3">
    <source>
        <dbReference type="SMART" id="SM00382"/>
    </source>
</evidence>
<accession>W4QIE5</accession>
<keyword evidence="1" id="KW-0547">Nucleotide-binding</keyword>
<dbReference type="GO" id="GO:0005524">
    <property type="term" value="F:ATP binding"/>
    <property type="evidence" value="ECO:0007669"/>
    <property type="project" value="UniProtKB-KW"/>
</dbReference>
<dbReference type="InterPro" id="IPR014217">
    <property type="entry name" value="Spore_III_AA"/>
</dbReference>
<evidence type="ECO:0000256" key="2">
    <source>
        <dbReference type="ARBA" id="ARBA00022840"/>
    </source>
</evidence>
<name>W4QIE5_9BACI</name>
<comment type="caution">
    <text evidence="4">The sequence shown here is derived from an EMBL/GenBank/DDBJ whole genome shotgun (WGS) entry which is preliminary data.</text>
</comment>
<dbReference type="PANTHER" id="PTHR20953">
    <property type="entry name" value="KINASE-RELATED"/>
    <property type="match status" value="1"/>
</dbReference>
<dbReference type="NCBIfam" id="TIGR02858">
    <property type="entry name" value="spore_III_AA"/>
    <property type="match status" value="1"/>
</dbReference>
<feature type="domain" description="AAA+ ATPase" evidence="3">
    <location>
        <begin position="141"/>
        <end position="281"/>
    </location>
</feature>
<dbReference type="InterPro" id="IPR027417">
    <property type="entry name" value="P-loop_NTPase"/>
</dbReference>
<dbReference type="Proteomes" id="UP000018895">
    <property type="component" value="Unassembled WGS sequence"/>
</dbReference>
<dbReference type="SMART" id="SM00382">
    <property type="entry name" value="AAA"/>
    <property type="match status" value="1"/>
</dbReference>
<dbReference type="EMBL" id="BAUU01000025">
    <property type="protein sequence ID" value="GAE31866.1"/>
    <property type="molecule type" value="Genomic_DNA"/>
</dbReference>
<dbReference type="CDD" id="cd00009">
    <property type="entry name" value="AAA"/>
    <property type="match status" value="1"/>
</dbReference>
<keyword evidence="5" id="KW-1185">Reference proteome</keyword>
<protein>
    <submittedName>
        <fullName evidence="4">Stage III sporulation protein AA</fullName>
    </submittedName>
</protein>
<keyword evidence="2" id="KW-0067">ATP-binding</keyword>
<reference evidence="4" key="1">
    <citation type="journal article" date="2014" name="Genome Announc.">
        <title>Draft Genome Sequences of Three Alkaliphilic Bacillus Strains, Bacillus wakoensis JCM 9140T, Bacillus akibai JCM 9157T, and Bacillus hemicellulosilyticus JCM 9152T.</title>
        <authorList>
            <person name="Yuki M."/>
            <person name="Oshima K."/>
            <person name="Suda W."/>
            <person name="Oshida Y."/>
            <person name="Kitamura K."/>
            <person name="Iida T."/>
            <person name="Hattori M."/>
            <person name="Ohkuma M."/>
        </authorList>
    </citation>
    <scope>NUCLEOTIDE SEQUENCE [LARGE SCALE GENOMIC DNA]</scope>
    <source>
        <strain evidence="4">JCM 9152</strain>
    </source>
</reference>
<dbReference type="Gene3D" id="3.40.50.300">
    <property type="entry name" value="P-loop containing nucleotide triphosphate hydrolases"/>
    <property type="match status" value="1"/>
</dbReference>
<organism evidence="4 5">
    <name type="scientific">Halalkalibacter hemicellulosilyticusJCM 9152</name>
    <dbReference type="NCBI Taxonomy" id="1236971"/>
    <lineage>
        <taxon>Bacteria</taxon>
        <taxon>Bacillati</taxon>
        <taxon>Bacillota</taxon>
        <taxon>Bacilli</taxon>
        <taxon>Bacillales</taxon>
        <taxon>Bacillaceae</taxon>
        <taxon>Halalkalibacter</taxon>
    </lineage>
</organism>
<dbReference type="AlphaFoldDB" id="W4QIE5"/>
<dbReference type="PANTHER" id="PTHR20953:SF3">
    <property type="entry name" value="P-LOOP CONTAINING NUCLEOSIDE TRIPHOSPHATE HYDROLASES SUPERFAMILY PROTEIN"/>
    <property type="match status" value="1"/>
</dbReference>
<dbReference type="STRING" id="1236971.JCM9152_3361"/>
<dbReference type="InterPro" id="IPR003593">
    <property type="entry name" value="AAA+_ATPase"/>
</dbReference>
<dbReference type="SUPFAM" id="SSF52540">
    <property type="entry name" value="P-loop containing nucleoside triphosphate hydrolases"/>
    <property type="match status" value="1"/>
</dbReference>
<evidence type="ECO:0000313" key="4">
    <source>
        <dbReference type="EMBL" id="GAE31866.1"/>
    </source>
</evidence>
<dbReference type="Pfam" id="PF19568">
    <property type="entry name" value="Spore_III_AA"/>
    <property type="match status" value="1"/>
</dbReference>
<dbReference type="InterPro" id="IPR045735">
    <property type="entry name" value="Spore_III_AA_AAA+_ATPase"/>
</dbReference>
<proteinExistence type="predicted"/>
<gene>
    <name evidence="4" type="ORF">JCM9152_3361</name>
</gene>
<evidence type="ECO:0000313" key="5">
    <source>
        <dbReference type="Proteomes" id="UP000018895"/>
    </source>
</evidence>